<feature type="domain" description="Nucleoside phosphorylase" evidence="4">
    <location>
        <begin position="2"/>
        <end position="233"/>
    </location>
</feature>
<dbReference type="GO" id="GO:0006166">
    <property type="term" value="P:purine ribonucleoside salvage"/>
    <property type="evidence" value="ECO:0007669"/>
    <property type="project" value="UniProtKB-UniRule"/>
</dbReference>
<dbReference type="Proteomes" id="UP000217784">
    <property type="component" value="Unassembled WGS sequence"/>
</dbReference>
<gene>
    <name evidence="5" type="ORF">ASJ80_13745</name>
</gene>
<keyword evidence="1 3" id="KW-0328">Glycosyltransferase</keyword>
<dbReference type="InterPro" id="IPR035994">
    <property type="entry name" value="Nucleoside_phosphorylase_sf"/>
</dbReference>
<dbReference type="GO" id="GO:0005829">
    <property type="term" value="C:cytosol"/>
    <property type="evidence" value="ECO:0007669"/>
    <property type="project" value="TreeGrafter"/>
</dbReference>
<dbReference type="Pfam" id="PF01048">
    <property type="entry name" value="PNP_UDP_1"/>
    <property type="match status" value="1"/>
</dbReference>
<dbReference type="InterPro" id="IPR010044">
    <property type="entry name" value="MTAP"/>
</dbReference>
<dbReference type="InterPro" id="IPR000845">
    <property type="entry name" value="Nucleoside_phosphorylase_d"/>
</dbReference>
<keyword evidence="2 3" id="KW-0808">Transferase</keyword>
<proteinExistence type="inferred from homology"/>
<evidence type="ECO:0000256" key="2">
    <source>
        <dbReference type="ARBA" id="ARBA00022679"/>
    </source>
</evidence>
<dbReference type="RefSeq" id="WP_048080931.1">
    <property type="nucleotide sequence ID" value="NZ_LMVM01000001.1"/>
</dbReference>
<feature type="binding site" evidence="3">
    <location>
        <begin position="50"/>
        <end position="51"/>
    </location>
    <ligand>
        <name>phosphate</name>
        <dbReference type="ChEBI" id="CHEBI:43474"/>
    </ligand>
</feature>
<evidence type="ECO:0000259" key="4">
    <source>
        <dbReference type="Pfam" id="PF01048"/>
    </source>
</evidence>
<sequence>MIGIIGGTGIYEIVEMGKDVETKIIETPYGESPEISIFKLHGKDIAFMPRHAKGHANPPHMINYRANIYAMKKIGVERIIATNAVGSLDLSVKPGDFLIPHDFIDFTKTREFTFYDTKTVHIDITEPYCHDLRNYLIESGEVVPNGVYVCTEGPRFETAAEIAMFKQLGGNVVGMTGIPEAILARELEICYASICMVSNYAASISPTKLTIDEVFEVVEGQKENLVKLISEAITKTPDKRECPCSYALLGAEIDEV</sequence>
<feature type="binding site" evidence="3">
    <location>
        <position position="176"/>
    </location>
    <ligand>
        <name>phosphate</name>
        <dbReference type="ChEBI" id="CHEBI:43474"/>
    </ligand>
</feature>
<dbReference type="EC" id="2.4.2.44" evidence="3"/>
<dbReference type="UniPathway" id="UPA00606"/>
<evidence type="ECO:0000256" key="1">
    <source>
        <dbReference type="ARBA" id="ARBA00022676"/>
    </source>
</evidence>
<comment type="catalytic activity">
    <reaction evidence="3">
        <text>S-methyl-5'-thioinosine + phosphate = 5-(methylsulfanyl)-alpha-D-ribose 1-phosphate + hypoxanthine</text>
        <dbReference type="Rhea" id="RHEA:30643"/>
        <dbReference type="ChEBI" id="CHEBI:17368"/>
        <dbReference type="ChEBI" id="CHEBI:43474"/>
        <dbReference type="ChEBI" id="CHEBI:48595"/>
        <dbReference type="ChEBI" id="CHEBI:58533"/>
        <dbReference type="EC" id="2.4.2.44"/>
    </reaction>
</comment>
<dbReference type="Gene3D" id="3.40.50.1580">
    <property type="entry name" value="Nucleoside phosphorylase domain"/>
    <property type="match status" value="1"/>
</dbReference>
<protein>
    <recommendedName>
        <fullName evidence="3">Probable S-methyl-5'-thioinosine phosphorylase</fullName>
        <ecNumber evidence="3">2.4.2.44</ecNumber>
    </recommendedName>
    <alternativeName>
        <fullName evidence="3">5'-methylthioinosine phosphorylase</fullName>
        <shortName evidence="3">MTI phosphorylase</shortName>
        <shortName evidence="3">MTIP</shortName>
    </alternativeName>
</protein>
<feature type="site" description="Important for substrate specificity" evidence="3">
    <location>
        <position position="157"/>
    </location>
</feature>
<dbReference type="GO" id="GO:0017061">
    <property type="term" value="F:S-methyl-5-thioadenosine phosphorylase activity"/>
    <property type="evidence" value="ECO:0007669"/>
    <property type="project" value="InterPro"/>
</dbReference>
<feature type="binding site" evidence="3">
    <location>
        <begin position="199"/>
        <end position="201"/>
    </location>
    <ligand>
        <name>substrate</name>
    </ligand>
</feature>
<comment type="pathway">
    <text evidence="3">Purine metabolism; purine nucleoside salvage.</text>
</comment>
<evidence type="ECO:0000256" key="3">
    <source>
        <dbReference type="HAMAP-Rule" id="MF_01963"/>
    </source>
</evidence>
<feature type="binding site" evidence="3">
    <location>
        <position position="175"/>
    </location>
    <ligand>
        <name>substrate</name>
    </ligand>
</feature>
<comment type="subunit">
    <text evidence="3">Homotrimer.</text>
</comment>
<reference evidence="5 6" key="1">
    <citation type="journal article" date="2017" name="BMC Genomics">
        <title>Genomic analysis of methanogenic archaea reveals a shift towards energy conservation.</title>
        <authorList>
            <person name="Gilmore S.P."/>
            <person name="Henske J.K."/>
            <person name="Sexton J.A."/>
            <person name="Solomon K.V."/>
            <person name="Seppala S."/>
            <person name="Yoo J.I."/>
            <person name="Huyett L.M."/>
            <person name="Pressman A."/>
            <person name="Cogan J.Z."/>
            <person name="Kivenson V."/>
            <person name="Peng X."/>
            <person name="Tan Y."/>
            <person name="Valentine D.L."/>
            <person name="O'Malley M.A."/>
        </authorList>
    </citation>
    <scope>NUCLEOTIDE SEQUENCE [LARGE SCALE GENOMIC DNA]</scope>
    <source>
        <strain evidence="5 6">M.o.H.</strain>
    </source>
</reference>
<accession>A0A2A2HAK8</accession>
<keyword evidence="3" id="KW-0660">Purine salvage</keyword>
<dbReference type="EMBL" id="LMVM01000001">
    <property type="protein sequence ID" value="PAV06407.1"/>
    <property type="molecule type" value="Genomic_DNA"/>
</dbReference>
<comment type="caution">
    <text evidence="3">Lacks conserved residue(s) required for the propagation of feature annotation.</text>
</comment>
<dbReference type="PANTHER" id="PTHR42679">
    <property type="entry name" value="S-METHYL-5'-THIOADENOSINE PHOSPHORYLASE"/>
    <property type="match status" value="1"/>
</dbReference>
<organism evidence="5 6">
    <name type="scientific">Methanobacterium bryantii</name>
    <dbReference type="NCBI Taxonomy" id="2161"/>
    <lineage>
        <taxon>Archaea</taxon>
        <taxon>Methanobacteriati</taxon>
        <taxon>Methanobacteriota</taxon>
        <taxon>Methanomada group</taxon>
        <taxon>Methanobacteria</taxon>
        <taxon>Methanobacteriales</taxon>
        <taxon>Methanobacteriaceae</taxon>
        <taxon>Methanobacterium</taxon>
    </lineage>
</organism>
<evidence type="ECO:0000313" key="6">
    <source>
        <dbReference type="Proteomes" id="UP000217784"/>
    </source>
</evidence>
<comment type="function">
    <text evidence="3">Catalyzes the reversible phosphorylation of S-methyl-5'-thioinosine (MTI) to hypoxanthine and 5-methylthioribose-1-phosphate. Involved in the breakdown of S-methyl-5'-thioadenosine (MTA), a major by-product of polyamine biosynthesis. Catabolism of (MTA) occurs via deamination to MTI and phosphorolysis to hypoxanthine.</text>
</comment>
<dbReference type="NCBIfam" id="TIGR01694">
    <property type="entry name" value="MTAP"/>
    <property type="match status" value="1"/>
</dbReference>
<dbReference type="CDD" id="cd09010">
    <property type="entry name" value="MTAP_SsMTAPII_like_MTIP"/>
    <property type="match status" value="1"/>
</dbReference>
<dbReference type="GO" id="GO:0019509">
    <property type="term" value="P:L-methionine salvage from methylthioadenosine"/>
    <property type="evidence" value="ECO:0007669"/>
    <property type="project" value="TreeGrafter"/>
</dbReference>
<evidence type="ECO:0000313" key="5">
    <source>
        <dbReference type="EMBL" id="PAV06407.1"/>
    </source>
</evidence>
<comment type="caution">
    <text evidence="5">The sequence shown here is derived from an EMBL/GenBank/DDBJ whole genome shotgun (WGS) entry which is preliminary data.</text>
</comment>
<name>A0A2A2HAK8_METBR</name>
<dbReference type="NCBIfam" id="NF006599">
    <property type="entry name" value="PRK09136.1"/>
    <property type="match status" value="1"/>
</dbReference>
<dbReference type="AlphaFoldDB" id="A0A2A2HAK8"/>
<comment type="similarity">
    <text evidence="3">Belongs to the PNP/MTAP phosphorylase family. MTAP subfamily.</text>
</comment>
<feature type="site" description="Important for substrate specificity" evidence="3">
    <location>
        <position position="211"/>
    </location>
</feature>
<dbReference type="HAMAP" id="MF_01963">
    <property type="entry name" value="MTAP"/>
    <property type="match status" value="1"/>
</dbReference>
<dbReference type="PANTHER" id="PTHR42679:SF2">
    <property type="entry name" value="S-METHYL-5'-THIOADENOSINE PHOSPHORYLASE"/>
    <property type="match status" value="1"/>
</dbReference>
<feature type="binding site" evidence="3">
    <location>
        <position position="8"/>
    </location>
    <ligand>
        <name>phosphate</name>
        <dbReference type="ChEBI" id="CHEBI:43474"/>
    </ligand>
</feature>
<comment type="miscellaneous">
    <text evidence="3">Although this enzyme belongs to the family of MTA phosphorylases based on sequence homology, it has been shown that conserved amino acid substitutions in the substrate binding pocket convert the substrate specificity of this enzyme from 6-aminopurines to 6-oxopurines.</text>
</comment>
<dbReference type="OrthoDB" id="7681at2157"/>
<keyword evidence="6" id="KW-1185">Reference proteome</keyword>
<dbReference type="SUPFAM" id="SSF53167">
    <property type="entry name" value="Purine and uridine phosphorylases"/>
    <property type="match status" value="1"/>
</dbReference>